<reference evidence="1 2" key="1">
    <citation type="submission" date="2017-12" db="EMBL/GenBank/DDBJ databases">
        <title>Genome sequence of the mycotoxigenic crop pathogen Fusarium proliferatum, strain ITEM 2341 from Date Palm.</title>
        <authorList>
            <person name="Almiman B.F."/>
            <person name="Shittu T.A."/>
            <person name="Muthumeenakshi S."/>
            <person name="Baroncelli R."/>
            <person name="Sreenivasaprasada S."/>
        </authorList>
    </citation>
    <scope>NUCLEOTIDE SEQUENCE [LARGE SCALE GENOMIC DNA]</scope>
    <source>
        <strain evidence="1 2">ITEM 2341</strain>
    </source>
</reference>
<gene>
    <name evidence="1" type="ORF">FPRO05_10940</name>
</gene>
<dbReference type="Proteomes" id="UP000251714">
    <property type="component" value="Unassembled WGS sequence"/>
</dbReference>
<evidence type="ECO:0000313" key="2">
    <source>
        <dbReference type="Proteomes" id="UP000251714"/>
    </source>
</evidence>
<dbReference type="EMBL" id="PKMI01000015">
    <property type="protein sequence ID" value="RBA17922.1"/>
    <property type="molecule type" value="Genomic_DNA"/>
</dbReference>
<proteinExistence type="predicted"/>
<dbReference type="AlphaFoldDB" id="A0A365NB58"/>
<name>A0A365NB58_GIBIN</name>
<comment type="caution">
    <text evidence="1">The sequence shown here is derived from an EMBL/GenBank/DDBJ whole genome shotgun (WGS) entry which is preliminary data.</text>
</comment>
<sequence length="281" mass="32924">MITDNQTYAEVRSVSPVTRDWPHYATSVVPEEFPTCQEQVDEICSKTSKDVVLYYTTIDAESVPESAPVTMETIQYQREWAKDVQLWFKNRHYEPVQHSILDSAPLGNCHQGLERHQWLFNLTFSERYHCYKCDKAHEFSSWGPCLGKEHKLNLGDQEQMDAFYEMQLRSLAQLDRSDSLGFWLTSNGPMKRPEFWSTLCELLWNRIEDFWEGRVDKLERKMLTQLLRVARHEELFVSQGKGDGVIYVSCGNLDWYRSLRSKVCDGDERPRLSVTEMGLFV</sequence>
<organism evidence="1 2">
    <name type="scientific">Gibberella intermedia</name>
    <name type="common">Bulb rot disease fungus</name>
    <name type="synonym">Fusarium proliferatum</name>
    <dbReference type="NCBI Taxonomy" id="948311"/>
    <lineage>
        <taxon>Eukaryota</taxon>
        <taxon>Fungi</taxon>
        <taxon>Dikarya</taxon>
        <taxon>Ascomycota</taxon>
        <taxon>Pezizomycotina</taxon>
        <taxon>Sordariomycetes</taxon>
        <taxon>Hypocreomycetidae</taxon>
        <taxon>Hypocreales</taxon>
        <taxon>Nectriaceae</taxon>
        <taxon>Fusarium</taxon>
        <taxon>Fusarium fujikuroi species complex</taxon>
    </lineage>
</organism>
<evidence type="ECO:0000313" key="1">
    <source>
        <dbReference type="EMBL" id="RBA17922.1"/>
    </source>
</evidence>
<accession>A0A365NB58</accession>
<protein>
    <submittedName>
        <fullName evidence="1">Uncharacterized protein</fullName>
    </submittedName>
</protein>